<dbReference type="PANTHER" id="PTHR43364">
    <property type="entry name" value="NADH-SPECIFIC METHYLGLYOXAL REDUCTASE-RELATED"/>
    <property type="match status" value="1"/>
</dbReference>
<dbReference type="SUPFAM" id="SSF51430">
    <property type="entry name" value="NAD(P)-linked oxidoreductase"/>
    <property type="match status" value="1"/>
</dbReference>
<dbReference type="STRING" id="5627.A0A1C7LWY2"/>
<protein>
    <submittedName>
        <fullName evidence="4">Aryl-alcohol dehydrogenase [NADP(+)]</fullName>
    </submittedName>
</protein>
<accession>A0A1C7LWY2</accession>
<dbReference type="InterPro" id="IPR036812">
    <property type="entry name" value="NAD(P)_OxRdtase_dom_sf"/>
</dbReference>
<comment type="similarity">
    <text evidence="2">Belongs to the aldo/keto reductase family. Aldo/keto reductase 2 subfamily.</text>
</comment>
<keyword evidence="5" id="KW-1185">Reference proteome</keyword>
<gene>
    <name evidence="4" type="primary">AAD_2</name>
    <name evidence="4" type="ORF">A0H81_11210</name>
</gene>
<dbReference type="OrthoDB" id="48988at2759"/>
<feature type="domain" description="NADP-dependent oxidoreductase" evidence="3">
    <location>
        <begin position="47"/>
        <end position="358"/>
    </location>
</feature>
<dbReference type="EMBL" id="LUGG01000019">
    <property type="protein sequence ID" value="OBZ69048.1"/>
    <property type="molecule type" value="Genomic_DNA"/>
</dbReference>
<reference evidence="4 5" key="1">
    <citation type="submission" date="2016-03" db="EMBL/GenBank/DDBJ databases">
        <title>Whole genome sequencing of Grifola frondosa 9006-11.</title>
        <authorList>
            <person name="Min B."/>
            <person name="Park H."/>
            <person name="Kim J.-G."/>
            <person name="Cho H."/>
            <person name="Oh Y.-L."/>
            <person name="Kong W.-S."/>
            <person name="Choi I.-G."/>
        </authorList>
    </citation>
    <scope>NUCLEOTIDE SEQUENCE [LARGE SCALE GENOMIC DNA]</scope>
    <source>
        <strain evidence="4 5">9006-11</strain>
    </source>
</reference>
<proteinExistence type="inferred from homology"/>
<organism evidence="4 5">
    <name type="scientific">Grifola frondosa</name>
    <name type="common">Maitake</name>
    <name type="synonym">Polyporus frondosus</name>
    <dbReference type="NCBI Taxonomy" id="5627"/>
    <lineage>
        <taxon>Eukaryota</taxon>
        <taxon>Fungi</taxon>
        <taxon>Dikarya</taxon>
        <taxon>Basidiomycota</taxon>
        <taxon>Agaricomycotina</taxon>
        <taxon>Agaricomycetes</taxon>
        <taxon>Polyporales</taxon>
        <taxon>Grifolaceae</taxon>
        <taxon>Grifola</taxon>
    </lineage>
</organism>
<sequence>MDFHAAYTTTTCIHLKACRNSGSRILLLLPSLVVTDSCPRSPGCISPIVLGASHIGDQWAAVGMGAQNKEGSFKLLDAYYEAGGNFIDTANCYQDETSEMFIGEWMEARGIRDQLVIATKYSVDWKRTATDIKQKTHYVGNNLKSLHLSLEASLKKLRTSYVDILYVHWWDFTTSVEEVMNGLHHLVAAGKVLYLGISDTPAWVVAKANTYARLTGKTPFVIYQGSWGLLQRDFERDIIPMAREEGLALAPFHVLASGKIRTDEEEQRRRETGEKGRMIYSENWERTENERKVCKALEEVAAQVGTKNIQAVAIAYVMQKTPYVFPIVGARKVEQLQANIEALDVALSPEQVKYLESVLPFDLGFPQNIAGDGSTYSQMYTSVAAFDKWPMQQAIRPSQP</sequence>
<evidence type="ECO:0000313" key="4">
    <source>
        <dbReference type="EMBL" id="OBZ69048.1"/>
    </source>
</evidence>
<keyword evidence="1" id="KW-0560">Oxidoreductase</keyword>
<evidence type="ECO:0000256" key="2">
    <source>
        <dbReference type="ARBA" id="ARBA00038157"/>
    </source>
</evidence>
<dbReference type="Gene3D" id="3.20.20.100">
    <property type="entry name" value="NADP-dependent oxidoreductase domain"/>
    <property type="match status" value="1"/>
</dbReference>
<evidence type="ECO:0000256" key="1">
    <source>
        <dbReference type="ARBA" id="ARBA00023002"/>
    </source>
</evidence>
<dbReference type="Proteomes" id="UP000092993">
    <property type="component" value="Unassembled WGS sequence"/>
</dbReference>
<comment type="caution">
    <text evidence="4">The sequence shown here is derived from an EMBL/GenBank/DDBJ whole genome shotgun (WGS) entry which is preliminary data.</text>
</comment>
<dbReference type="AlphaFoldDB" id="A0A1C7LWY2"/>
<evidence type="ECO:0000313" key="5">
    <source>
        <dbReference type="Proteomes" id="UP000092993"/>
    </source>
</evidence>
<dbReference type="InterPro" id="IPR023210">
    <property type="entry name" value="NADP_OxRdtase_dom"/>
</dbReference>
<dbReference type="InterPro" id="IPR050523">
    <property type="entry name" value="AKR_Detox_Biosynth"/>
</dbReference>
<dbReference type="OMA" id="WLHNFDP"/>
<dbReference type="PANTHER" id="PTHR43364:SF2">
    <property type="entry name" value="ARYL-ALCOHOL DEHYDROGENASE AAD10-RELATED"/>
    <property type="match status" value="1"/>
</dbReference>
<name>A0A1C7LWY2_GRIFR</name>
<evidence type="ECO:0000259" key="3">
    <source>
        <dbReference type="Pfam" id="PF00248"/>
    </source>
</evidence>
<dbReference type="GO" id="GO:0016491">
    <property type="term" value="F:oxidoreductase activity"/>
    <property type="evidence" value="ECO:0007669"/>
    <property type="project" value="UniProtKB-KW"/>
</dbReference>
<dbReference type="Pfam" id="PF00248">
    <property type="entry name" value="Aldo_ket_red"/>
    <property type="match status" value="1"/>
</dbReference>